<comment type="caution">
    <text evidence="2">The sequence shown here is derived from an EMBL/GenBank/DDBJ whole genome shotgun (WGS) entry which is preliminary data.</text>
</comment>
<dbReference type="AlphaFoldDB" id="A0A0C2CND9"/>
<dbReference type="Proteomes" id="UP000031599">
    <property type="component" value="Unassembled WGS sequence"/>
</dbReference>
<dbReference type="Pfam" id="PF02686">
    <property type="entry name" value="GatC"/>
    <property type="match status" value="1"/>
</dbReference>
<proteinExistence type="predicted"/>
<gene>
    <name evidence="2" type="ORF">DB30_01074</name>
</gene>
<evidence type="ECO:0000313" key="3">
    <source>
        <dbReference type="Proteomes" id="UP000031599"/>
    </source>
</evidence>
<evidence type="ECO:0000313" key="2">
    <source>
        <dbReference type="EMBL" id="KIG12716.1"/>
    </source>
</evidence>
<dbReference type="InterPro" id="IPR003837">
    <property type="entry name" value="GatC"/>
</dbReference>
<name>A0A0C2CND9_9BACT</name>
<dbReference type="InterPro" id="IPR036113">
    <property type="entry name" value="Asp/Glu-ADT_sf_sub_c"/>
</dbReference>
<organism evidence="2 3">
    <name type="scientific">Enhygromyxa salina</name>
    <dbReference type="NCBI Taxonomy" id="215803"/>
    <lineage>
        <taxon>Bacteria</taxon>
        <taxon>Pseudomonadati</taxon>
        <taxon>Myxococcota</taxon>
        <taxon>Polyangia</taxon>
        <taxon>Nannocystales</taxon>
        <taxon>Nannocystaceae</taxon>
        <taxon>Enhygromyxa</taxon>
    </lineage>
</organism>
<protein>
    <recommendedName>
        <fullName evidence="1">Glutamyl-tRNA(Gln) amidotransferase subunit C</fullName>
    </recommendedName>
</protein>
<evidence type="ECO:0000256" key="1">
    <source>
        <dbReference type="ARBA" id="ARBA00014426"/>
    </source>
</evidence>
<dbReference type="GO" id="GO:0006450">
    <property type="term" value="P:regulation of translational fidelity"/>
    <property type="evidence" value="ECO:0007669"/>
    <property type="project" value="InterPro"/>
</dbReference>
<reference evidence="2 3" key="1">
    <citation type="submission" date="2014-12" db="EMBL/GenBank/DDBJ databases">
        <title>Genome assembly of Enhygromyxa salina DSM 15201.</title>
        <authorList>
            <person name="Sharma G."/>
            <person name="Subramanian S."/>
        </authorList>
    </citation>
    <scope>NUCLEOTIDE SEQUENCE [LARGE SCALE GENOMIC DNA]</scope>
    <source>
        <strain evidence="2 3">DSM 15201</strain>
    </source>
</reference>
<dbReference type="EMBL" id="JMCC02000120">
    <property type="protein sequence ID" value="KIG12716.1"/>
    <property type="molecule type" value="Genomic_DNA"/>
</dbReference>
<sequence>MLGAQLETILGYIRGLQAVDVEGVPEYLPAEQVRSGLRDDIERADMDVDSALAGVPLAHDRLVAVPKFKD</sequence>
<dbReference type="SUPFAM" id="SSF141000">
    <property type="entry name" value="Glu-tRNAGln amidotransferase C subunit"/>
    <property type="match status" value="1"/>
</dbReference>
<accession>A0A0C2CND9</accession>